<dbReference type="Pfam" id="PF00512">
    <property type="entry name" value="HisKA"/>
    <property type="match status" value="1"/>
</dbReference>
<evidence type="ECO:0000259" key="9">
    <source>
        <dbReference type="PROSITE" id="PS50885"/>
    </source>
</evidence>
<keyword evidence="7" id="KW-0472">Membrane</keyword>
<dbReference type="SMART" id="SM00304">
    <property type="entry name" value="HAMP"/>
    <property type="match status" value="1"/>
</dbReference>
<dbReference type="Gene3D" id="6.10.340.10">
    <property type="match status" value="1"/>
</dbReference>
<dbReference type="EC" id="2.7.13.3" evidence="3"/>
<dbReference type="InterPro" id="IPR003594">
    <property type="entry name" value="HATPase_dom"/>
</dbReference>
<dbReference type="OrthoDB" id="9813151at2"/>
<dbReference type="InterPro" id="IPR003660">
    <property type="entry name" value="HAMP_dom"/>
</dbReference>
<reference evidence="10" key="1">
    <citation type="journal article" date="2019" name="PLoS Negl. Trop. Dis.">
        <title>Revisiting the worldwide diversity of Leptospira species in the environment.</title>
        <authorList>
            <person name="Vincent A.T."/>
            <person name="Schiettekatte O."/>
            <person name="Bourhy P."/>
            <person name="Veyrier F.J."/>
            <person name="Picardeau M."/>
        </authorList>
    </citation>
    <scope>NUCLEOTIDE SEQUENCE [LARGE SCALE GENOMIC DNA]</scope>
    <source>
        <strain evidence="10">201702454</strain>
    </source>
</reference>
<organism evidence="10 11">
    <name type="scientific">Leptospira kemamanensis</name>
    <dbReference type="NCBI Taxonomy" id="2484942"/>
    <lineage>
        <taxon>Bacteria</taxon>
        <taxon>Pseudomonadati</taxon>
        <taxon>Spirochaetota</taxon>
        <taxon>Spirochaetia</taxon>
        <taxon>Leptospirales</taxon>
        <taxon>Leptospiraceae</taxon>
        <taxon>Leptospira</taxon>
    </lineage>
</organism>
<keyword evidence="11" id="KW-1185">Reference proteome</keyword>
<dbReference type="AlphaFoldDB" id="A0A4R9JUY0"/>
<evidence type="ECO:0000313" key="11">
    <source>
        <dbReference type="Proteomes" id="UP000297609"/>
    </source>
</evidence>
<evidence type="ECO:0000256" key="4">
    <source>
        <dbReference type="ARBA" id="ARBA00022553"/>
    </source>
</evidence>
<dbReference type="InterPro" id="IPR036097">
    <property type="entry name" value="HisK_dim/P_sf"/>
</dbReference>
<comment type="caution">
    <text evidence="10">The sequence shown here is derived from an EMBL/GenBank/DDBJ whole genome shotgun (WGS) entry which is preliminary data.</text>
</comment>
<comment type="subcellular location">
    <subcellularLocation>
        <location evidence="2">Membrane</location>
    </subcellularLocation>
</comment>
<evidence type="ECO:0000313" key="10">
    <source>
        <dbReference type="EMBL" id="TGL56125.1"/>
    </source>
</evidence>
<dbReference type="CDD" id="cd06225">
    <property type="entry name" value="HAMP"/>
    <property type="match status" value="1"/>
</dbReference>
<evidence type="ECO:0000256" key="7">
    <source>
        <dbReference type="SAM" id="Phobius"/>
    </source>
</evidence>
<feature type="transmembrane region" description="Helical" evidence="7">
    <location>
        <begin position="6"/>
        <end position="26"/>
    </location>
</feature>
<evidence type="ECO:0000256" key="2">
    <source>
        <dbReference type="ARBA" id="ARBA00004370"/>
    </source>
</evidence>
<dbReference type="InterPro" id="IPR004358">
    <property type="entry name" value="Sig_transdc_His_kin-like_C"/>
</dbReference>
<feature type="transmembrane region" description="Helical" evidence="7">
    <location>
        <begin position="145"/>
        <end position="171"/>
    </location>
</feature>
<feature type="domain" description="Histidine kinase" evidence="8">
    <location>
        <begin position="497"/>
        <end position="792"/>
    </location>
</feature>
<dbReference type="InterPro" id="IPR005467">
    <property type="entry name" value="His_kinase_dom"/>
</dbReference>
<accession>A0A4R9JUY0</accession>
<evidence type="ECO:0000256" key="6">
    <source>
        <dbReference type="ARBA" id="ARBA00022777"/>
    </source>
</evidence>
<feature type="transmembrane region" description="Helical" evidence="7">
    <location>
        <begin position="379"/>
        <end position="400"/>
    </location>
</feature>
<evidence type="ECO:0000256" key="3">
    <source>
        <dbReference type="ARBA" id="ARBA00012438"/>
    </source>
</evidence>
<dbReference type="SUPFAM" id="SSF55874">
    <property type="entry name" value="ATPase domain of HSP90 chaperone/DNA topoisomerase II/histidine kinase"/>
    <property type="match status" value="1"/>
</dbReference>
<protein>
    <recommendedName>
        <fullName evidence="3">histidine kinase</fullName>
        <ecNumber evidence="3">2.7.13.3</ecNumber>
    </recommendedName>
</protein>
<dbReference type="SUPFAM" id="SSF47384">
    <property type="entry name" value="Homodimeric domain of signal transducing histidine kinase"/>
    <property type="match status" value="1"/>
</dbReference>
<feature type="transmembrane region" description="Helical" evidence="7">
    <location>
        <begin position="214"/>
        <end position="235"/>
    </location>
</feature>
<evidence type="ECO:0000256" key="1">
    <source>
        <dbReference type="ARBA" id="ARBA00000085"/>
    </source>
</evidence>
<sequence length="793" mass="90909">MVPSLNLYSFFYFGLSLVSGIAYIYFRSRKEELTTSFRGLLIPLFSLFFWSVAWSLCNSFLTPLTGYVFVFLKNPAILVLGVSTSELAFRFQKDLFPTWRVWSFRIQTGIAILAGVINGLGFFKRKILFDPKMEFYVPEQSSPDLWIRLSILSIAIALCCILINTLAALFAKYNRFSGIQKKATGGFIIAIFGILTLAFADILVDMNYVSKPTYLFILTNLTIIIMTILVLVSLNQETVPSSVGFKIMTFNLTILYLILSIVANFLFNRFRIDIQNEMSREKHNIKTQLELGNVYPFVYLTDLVVDMQEKNFRINKINFPTNEIQSLTKRIPSYEEFKVETFSDKPNGIYWTSDFYAKNHHFLLAIPYLEYRNKVHQTVVWLIITLLFSIFTIFMLYPVLHKTSIVYPLTRLLSGIRRMQSGDLFVSVEISSKDEIGELSKSFNDMISIVREARFQLEQKIEERTVSLNNTILELSDTQEQLLHAERMSTLGKIAASVAHEINNPLAAIKGSIQFIKDSQFSEDKQELTPLEVQSDLLIAEFKNKKRSEVTSRFKRKRELTQFFRSKHIQDPVSLADTCFDFHIETIPKDYLHLFDSEEGIEAFQTRLNEHVVRFHLGIIETAVERASKIVFALKHHSYSGPKENQKVLSLREGMESVLSMYSKSWKPHVEIDWVHEGDPMVFGHADELIQVWTNLIYNSFQACPNENGRIQISLRPAGENAVIQIEDNGKGIPQEILPRIFEPFFTTKELGMGTGLGLSIVQKIIENHKGSIQVESHPGKTLFTITLPLANS</sequence>
<dbReference type="Pfam" id="PF00672">
    <property type="entry name" value="HAMP"/>
    <property type="match status" value="1"/>
</dbReference>
<dbReference type="PRINTS" id="PR00344">
    <property type="entry name" value="BCTRLSENSOR"/>
</dbReference>
<dbReference type="PROSITE" id="PS50885">
    <property type="entry name" value="HAMP"/>
    <property type="match status" value="1"/>
</dbReference>
<dbReference type="CDD" id="cd00082">
    <property type="entry name" value="HisKA"/>
    <property type="match status" value="1"/>
</dbReference>
<dbReference type="InterPro" id="IPR036890">
    <property type="entry name" value="HATPase_C_sf"/>
</dbReference>
<feature type="transmembrane region" description="Helical" evidence="7">
    <location>
        <begin position="38"/>
        <end position="61"/>
    </location>
</feature>
<dbReference type="PROSITE" id="PS50109">
    <property type="entry name" value="HIS_KIN"/>
    <property type="match status" value="1"/>
</dbReference>
<dbReference type="RefSeq" id="WP_135617544.1">
    <property type="nucleotide sequence ID" value="NZ_RQGG01000007.1"/>
</dbReference>
<keyword evidence="6" id="KW-0418">Kinase</keyword>
<dbReference type="Gene3D" id="1.10.287.130">
    <property type="match status" value="1"/>
</dbReference>
<dbReference type="Pfam" id="PF02518">
    <property type="entry name" value="HATPase_c"/>
    <property type="match status" value="1"/>
</dbReference>
<proteinExistence type="predicted"/>
<dbReference type="PANTHER" id="PTHR43065:SF48">
    <property type="entry name" value="HISTIDINE KINASE"/>
    <property type="match status" value="1"/>
</dbReference>
<dbReference type="EMBL" id="RQGG01000007">
    <property type="protein sequence ID" value="TGL56125.1"/>
    <property type="molecule type" value="Genomic_DNA"/>
</dbReference>
<feature type="transmembrane region" description="Helical" evidence="7">
    <location>
        <begin position="247"/>
        <end position="267"/>
    </location>
</feature>
<dbReference type="PANTHER" id="PTHR43065">
    <property type="entry name" value="SENSOR HISTIDINE KINASE"/>
    <property type="match status" value="1"/>
</dbReference>
<feature type="domain" description="HAMP" evidence="9">
    <location>
        <begin position="403"/>
        <end position="455"/>
    </location>
</feature>
<dbReference type="InterPro" id="IPR003661">
    <property type="entry name" value="HisK_dim/P_dom"/>
</dbReference>
<evidence type="ECO:0000256" key="5">
    <source>
        <dbReference type="ARBA" id="ARBA00022679"/>
    </source>
</evidence>
<feature type="transmembrane region" description="Helical" evidence="7">
    <location>
        <begin position="183"/>
        <end position="202"/>
    </location>
</feature>
<dbReference type="SUPFAM" id="SSF158472">
    <property type="entry name" value="HAMP domain-like"/>
    <property type="match status" value="1"/>
</dbReference>
<keyword evidence="4" id="KW-0597">Phosphoprotein</keyword>
<dbReference type="Proteomes" id="UP000297609">
    <property type="component" value="Unassembled WGS sequence"/>
</dbReference>
<dbReference type="Gene3D" id="3.30.565.10">
    <property type="entry name" value="Histidine kinase-like ATPase, C-terminal domain"/>
    <property type="match status" value="1"/>
</dbReference>
<keyword evidence="7" id="KW-0812">Transmembrane</keyword>
<dbReference type="GO" id="GO:0016020">
    <property type="term" value="C:membrane"/>
    <property type="evidence" value="ECO:0007669"/>
    <property type="project" value="UniProtKB-SubCell"/>
</dbReference>
<dbReference type="GO" id="GO:0000155">
    <property type="term" value="F:phosphorelay sensor kinase activity"/>
    <property type="evidence" value="ECO:0007669"/>
    <property type="project" value="InterPro"/>
</dbReference>
<gene>
    <name evidence="10" type="ORF">EHQ59_02455</name>
</gene>
<feature type="transmembrane region" description="Helical" evidence="7">
    <location>
        <begin position="101"/>
        <end position="123"/>
    </location>
</feature>
<comment type="catalytic activity">
    <reaction evidence="1">
        <text>ATP + protein L-histidine = ADP + protein N-phospho-L-histidine.</text>
        <dbReference type="EC" id="2.7.13.3"/>
    </reaction>
</comment>
<dbReference type="SMART" id="SM00387">
    <property type="entry name" value="HATPase_c"/>
    <property type="match status" value="1"/>
</dbReference>
<evidence type="ECO:0000259" key="8">
    <source>
        <dbReference type="PROSITE" id="PS50109"/>
    </source>
</evidence>
<keyword evidence="7" id="KW-1133">Transmembrane helix</keyword>
<keyword evidence="5" id="KW-0808">Transferase</keyword>
<name>A0A4R9JUY0_9LEPT</name>